<evidence type="ECO:0008006" key="3">
    <source>
        <dbReference type="Google" id="ProtNLM"/>
    </source>
</evidence>
<dbReference type="EMBL" id="LGUB01000028">
    <property type="protein sequence ID" value="KRH94814.1"/>
    <property type="molecule type" value="Genomic_DNA"/>
</dbReference>
<keyword evidence="2" id="KW-1185">Reference proteome</keyword>
<protein>
    <recommendedName>
        <fullName evidence="3">Transposable element</fullName>
    </recommendedName>
</protein>
<sequence length="148" mass="17241">MKKQIINDSRRCMSCGVFMCMKNTKDTKMGFNWRCINTICNKYRTAVSLFNCSFFDEFNSKPRKIIKAVIHLLRGLSIRKISRIENINKNTLTKVKTAIDIRISLYLRQNKIKLGGPGVVVHVDETMLNHKVIELKDDLKLDRSRKSF</sequence>
<accession>A0A0R0M5E7</accession>
<evidence type="ECO:0000313" key="2">
    <source>
        <dbReference type="Proteomes" id="UP000051530"/>
    </source>
</evidence>
<reference evidence="1 2" key="1">
    <citation type="submission" date="2015-07" db="EMBL/GenBank/DDBJ databases">
        <title>The genome of Pseudoloma neurophilia, a relevant intracellular parasite of the zebrafish.</title>
        <authorList>
            <person name="Ndikumana S."/>
            <person name="Pelin A."/>
            <person name="Sanders J."/>
            <person name="Corradi N."/>
        </authorList>
    </citation>
    <scope>NUCLEOTIDE SEQUENCE [LARGE SCALE GENOMIC DNA]</scope>
    <source>
        <strain evidence="1 2">MK1</strain>
    </source>
</reference>
<proteinExistence type="predicted"/>
<name>A0A0R0M5E7_9MICR</name>
<organism evidence="1 2">
    <name type="scientific">Pseudoloma neurophilia</name>
    <dbReference type="NCBI Taxonomy" id="146866"/>
    <lineage>
        <taxon>Eukaryota</taxon>
        <taxon>Fungi</taxon>
        <taxon>Fungi incertae sedis</taxon>
        <taxon>Microsporidia</taxon>
        <taxon>Pseudoloma</taxon>
    </lineage>
</organism>
<evidence type="ECO:0000313" key="1">
    <source>
        <dbReference type="EMBL" id="KRH94814.1"/>
    </source>
</evidence>
<dbReference type="VEuPathDB" id="MicrosporidiaDB:M153_1370007595"/>
<gene>
    <name evidence="1" type="ORF">M153_1370007595</name>
</gene>
<comment type="caution">
    <text evidence="1">The sequence shown here is derived from an EMBL/GenBank/DDBJ whole genome shotgun (WGS) entry which is preliminary data.</text>
</comment>
<dbReference type="Proteomes" id="UP000051530">
    <property type="component" value="Unassembled WGS sequence"/>
</dbReference>
<dbReference type="OrthoDB" id="2195552at2759"/>
<dbReference type="AlphaFoldDB" id="A0A0R0M5E7"/>